<dbReference type="Proteomes" id="UP000598360">
    <property type="component" value="Unassembled WGS sequence"/>
</dbReference>
<proteinExistence type="predicted"/>
<sequence>MQFGLVLQTDPPAWSVVDRMRRAERFGFSHGWTFDSTVLWQEPYVIHSQILSATDHLVVGPMVTNPVSRDWTVSASTFATLIDMFGPRSVCGIGRGDSAVRVIGGRPTTLAQLERAMRAIKDLAEGRETEISGSPVQLPWVRGGRLPVWMGAYGPKALELAGRCADGFILQLADPYLARWMVEHVRDAARAAGRDPDSLTICAAAPAYVGSDLAHAREQCRWFGGMVGNHVADLVSRYGDAGSAVPAALTDYVRARTGYDYAHHGRAGTSSADFVPDEIVDRFCLLGGPDDHVRKLGELREAGVDQFALYAMHDAIDSTVDNYGREIIPRVSGMPARTG</sequence>
<dbReference type="PANTHER" id="PTHR43244">
    <property type="match status" value="1"/>
</dbReference>
<dbReference type="InterPro" id="IPR022315">
    <property type="entry name" value="F420_OxRdatse_CPS4043_pred"/>
</dbReference>
<protein>
    <submittedName>
        <fullName evidence="3">TIGR03842 family LLM class F420-dependent oxidoreductase</fullName>
    </submittedName>
</protein>
<name>A0A929G0Z3_9PSEU</name>
<evidence type="ECO:0000313" key="4">
    <source>
        <dbReference type="Proteomes" id="UP000598360"/>
    </source>
</evidence>
<dbReference type="RefSeq" id="WP_193928739.1">
    <property type="nucleotide sequence ID" value="NZ_JADEYC010000019.1"/>
</dbReference>
<gene>
    <name evidence="3" type="ORF">IQ251_12715</name>
</gene>
<accession>A0A929G0Z3</accession>
<evidence type="ECO:0000259" key="2">
    <source>
        <dbReference type="Pfam" id="PF00296"/>
    </source>
</evidence>
<dbReference type="CDD" id="cd01097">
    <property type="entry name" value="Tetrahydromethanopterin_reductase"/>
    <property type="match status" value="1"/>
</dbReference>
<reference evidence="3" key="1">
    <citation type="submission" date="2020-10" db="EMBL/GenBank/DDBJ databases">
        <title>Diversity and distribution of actinomycetes associated with coral in the coast of Hainan.</title>
        <authorList>
            <person name="Li F."/>
        </authorList>
    </citation>
    <scope>NUCLEOTIDE SEQUENCE</scope>
    <source>
        <strain evidence="3">HNM0983</strain>
    </source>
</reference>
<feature type="domain" description="Luciferase-like" evidence="2">
    <location>
        <begin position="3"/>
        <end position="306"/>
    </location>
</feature>
<dbReference type="GO" id="GO:0016705">
    <property type="term" value="F:oxidoreductase activity, acting on paired donors, with incorporation or reduction of molecular oxygen"/>
    <property type="evidence" value="ECO:0007669"/>
    <property type="project" value="InterPro"/>
</dbReference>
<dbReference type="EMBL" id="JADEYC010000019">
    <property type="protein sequence ID" value="MBE9375307.1"/>
    <property type="molecule type" value="Genomic_DNA"/>
</dbReference>
<dbReference type="AlphaFoldDB" id="A0A929G0Z3"/>
<dbReference type="Gene3D" id="3.20.20.30">
    <property type="entry name" value="Luciferase-like domain"/>
    <property type="match status" value="1"/>
</dbReference>
<comment type="caution">
    <text evidence="3">The sequence shown here is derived from an EMBL/GenBank/DDBJ whole genome shotgun (WGS) entry which is preliminary data.</text>
</comment>
<evidence type="ECO:0000313" key="3">
    <source>
        <dbReference type="EMBL" id="MBE9375307.1"/>
    </source>
</evidence>
<dbReference type="InterPro" id="IPR011251">
    <property type="entry name" value="Luciferase-like_dom"/>
</dbReference>
<dbReference type="PANTHER" id="PTHR43244:SF1">
    <property type="entry name" value="5,10-METHYLENETETRAHYDROMETHANOPTERIN REDUCTASE"/>
    <property type="match status" value="1"/>
</dbReference>
<dbReference type="InterPro" id="IPR036661">
    <property type="entry name" value="Luciferase-like_sf"/>
</dbReference>
<keyword evidence="1" id="KW-0560">Oxidoreductase</keyword>
<dbReference type="Pfam" id="PF00296">
    <property type="entry name" value="Bac_luciferase"/>
    <property type="match status" value="1"/>
</dbReference>
<organism evidence="3 4">
    <name type="scientific">Saccharopolyspora montiporae</name>
    <dbReference type="NCBI Taxonomy" id="2781240"/>
    <lineage>
        <taxon>Bacteria</taxon>
        <taxon>Bacillati</taxon>
        <taxon>Actinomycetota</taxon>
        <taxon>Actinomycetes</taxon>
        <taxon>Pseudonocardiales</taxon>
        <taxon>Pseudonocardiaceae</taxon>
        <taxon>Saccharopolyspora</taxon>
    </lineage>
</organism>
<dbReference type="NCBIfam" id="TIGR03842">
    <property type="entry name" value="F420_CPS_4043"/>
    <property type="match status" value="1"/>
</dbReference>
<keyword evidence="4" id="KW-1185">Reference proteome</keyword>
<dbReference type="SUPFAM" id="SSF51679">
    <property type="entry name" value="Bacterial luciferase-like"/>
    <property type="match status" value="1"/>
</dbReference>
<evidence type="ECO:0000256" key="1">
    <source>
        <dbReference type="ARBA" id="ARBA00023002"/>
    </source>
</evidence>
<dbReference type="InterPro" id="IPR050564">
    <property type="entry name" value="F420-G6PD/mer"/>
</dbReference>